<feature type="transmembrane region" description="Helical" evidence="9">
    <location>
        <begin position="336"/>
        <end position="361"/>
    </location>
</feature>
<keyword evidence="7 9" id="KW-0472">Membrane</keyword>
<evidence type="ECO:0000256" key="8">
    <source>
        <dbReference type="SAM" id="MobiDB-lite"/>
    </source>
</evidence>
<accession>A0A6G1KFV0</accession>
<feature type="region of interest" description="Disordered" evidence="8">
    <location>
        <begin position="568"/>
        <end position="626"/>
    </location>
</feature>
<sequence length="626" mass="69364">MASDNVARWLHDQQHSSEVLPLSTNTLHSADAFPLSTIANPPPSSSSSSNTDSFSDYLQDDDDAGLLHVTAAVAKPVHLPTQTPSMDEQPTTNSTRRRSSSLVGAPGASKTDSKRHKQRRHREDHIPEEGEVNSGSESDHSDSSEKTESTDRELDDMRSDDGLEDDEETGLTGRDRRRRRRRKRRNTHLDQRIVEDVKFTKEEEKLADQNLLHWMAINVVLILLWYLFSISISVYNKWMFKEEKGDGETENIFPFPLFTTCLHMIVQFTLASLVLFLIPSLRPRHDSLNPHAAGTRVEPVDPKKPLMTKWFYLSRIGPCGVATGMDIGLGNTSLKFISLTFFSESCKSSALGFVLIFAFLFRLEQPSWRLVIIILIMTVGVVMMVAGEAAFHALGFILVMASACSSGFRWSLTQILLLRNPATANPFSSIFFLAPVMFLSLFILAVPVEGFPALIDGLARLFEMKGTALGIGILVFPGVLAFLMTSSEFALLKRTSVVTLSICGICKEVVTITTANFIFNDPLTPINLTGLLVTIFSIGCYNYMKIQKMREDAKMQVHNAAQEEYAPVLTRDPDGGVGSRGSSTRNPVRNPVRNPLVLAPHGVSANIPAVDSPTRSSPLKRPEDQE</sequence>
<evidence type="ECO:0000256" key="2">
    <source>
        <dbReference type="ARBA" id="ARBA00004477"/>
    </source>
</evidence>
<comment type="similarity">
    <text evidence="3">Belongs to the TPT transporter family. SLC35D subfamily.</text>
</comment>
<keyword evidence="5 9" id="KW-0812">Transmembrane</keyword>
<evidence type="ECO:0000256" key="3">
    <source>
        <dbReference type="ARBA" id="ARBA00010425"/>
    </source>
</evidence>
<dbReference type="Pfam" id="PF03151">
    <property type="entry name" value="TPT"/>
    <property type="match status" value="1"/>
</dbReference>
<dbReference type="Proteomes" id="UP000799428">
    <property type="component" value="Unassembled WGS sequence"/>
</dbReference>
<protein>
    <submittedName>
        <fullName evidence="11">TPT-domain-containing protein</fullName>
    </submittedName>
</protein>
<evidence type="ECO:0000256" key="1">
    <source>
        <dbReference type="ARBA" id="ARBA00003420"/>
    </source>
</evidence>
<feature type="transmembrane region" description="Helical" evidence="9">
    <location>
        <begin position="466"/>
        <end position="485"/>
    </location>
</feature>
<evidence type="ECO:0000313" key="11">
    <source>
        <dbReference type="EMBL" id="KAF2711352.1"/>
    </source>
</evidence>
<name>A0A6G1KFV0_9PLEO</name>
<dbReference type="InterPro" id="IPR004853">
    <property type="entry name" value="Sugar_P_trans_dom"/>
</dbReference>
<feature type="transmembrane region" description="Helical" evidence="9">
    <location>
        <begin position="255"/>
        <end position="278"/>
    </location>
</feature>
<reference evidence="11" key="1">
    <citation type="journal article" date="2020" name="Stud. Mycol.">
        <title>101 Dothideomycetes genomes: a test case for predicting lifestyles and emergence of pathogens.</title>
        <authorList>
            <person name="Haridas S."/>
            <person name="Albert R."/>
            <person name="Binder M."/>
            <person name="Bloem J."/>
            <person name="Labutti K."/>
            <person name="Salamov A."/>
            <person name="Andreopoulos B."/>
            <person name="Baker S."/>
            <person name="Barry K."/>
            <person name="Bills G."/>
            <person name="Bluhm B."/>
            <person name="Cannon C."/>
            <person name="Castanera R."/>
            <person name="Culley D."/>
            <person name="Daum C."/>
            <person name="Ezra D."/>
            <person name="Gonzalez J."/>
            <person name="Henrissat B."/>
            <person name="Kuo A."/>
            <person name="Liang C."/>
            <person name="Lipzen A."/>
            <person name="Lutzoni F."/>
            <person name="Magnuson J."/>
            <person name="Mondo S."/>
            <person name="Nolan M."/>
            <person name="Ohm R."/>
            <person name="Pangilinan J."/>
            <person name="Park H.-J."/>
            <person name="Ramirez L."/>
            <person name="Alfaro M."/>
            <person name="Sun H."/>
            <person name="Tritt A."/>
            <person name="Yoshinaga Y."/>
            <person name="Zwiers L.-H."/>
            <person name="Turgeon B."/>
            <person name="Goodwin S."/>
            <person name="Spatafora J."/>
            <person name="Crous P."/>
            <person name="Grigoriev I."/>
        </authorList>
    </citation>
    <scope>NUCLEOTIDE SEQUENCE</scope>
    <source>
        <strain evidence="11">CBS 279.74</strain>
    </source>
</reference>
<feature type="transmembrane region" description="Helical" evidence="9">
    <location>
        <begin position="211"/>
        <end position="235"/>
    </location>
</feature>
<feature type="transmembrane region" description="Helical" evidence="9">
    <location>
        <begin position="424"/>
        <end position="446"/>
    </location>
</feature>
<keyword evidence="12" id="KW-1185">Reference proteome</keyword>
<dbReference type="OrthoDB" id="18894at2759"/>
<feature type="transmembrane region" description="Helical" evidence="9">
    <location>
        <begin position="393"/>
        <end position="412"/>
    </location>
</feature>
<feature type="compositionally biased region" description="Basic and acidic residues" evidence="8">
    <location>
        <begin position="137"/>
        <end position="161"/>
    </location>
</feature>
<dbReference type="GO" id="GO:0005789">
    <property type="term" value="C:endoplasmic reticulum membrane"/>
    <property type="evidence" value="ECO:0007669"/>
    <property type="project" value="UniProtKB-SubCell"/>
</dbReference>
<feature type="transmembrane region" description="Helical" evidence="9">
    <location>
        <begin position="368"/>
        <end position="387"/>
    </location>
</feature>
<evidence type="ECO:0000256" key="9">
    <source>
        <dbReference type="SAM" id="Phobius"/>
    </source>
</evidence>
<comment type="function">
    <text evidence="1">Involved in the import of GDP-mannose from the cytoplasm into the Golgi lumen.</text>
</comment>
<gene>
    <name evidence="11" type="ORF">K504DRAFT_465116</name>
</gene>
<feature type="domain" description="Sugar phosphate transporter" evidence="10">
    <location>
        <begin position="220"/>
        <end position="542"/>
    </location>
</feature>
<dbReference type="PANTHER" id="PTHR11132">
    <property type="entry name" value="SOLUTE CARRIER FAMILY 35"/>
    <property type="match status" value="1"/>
</dbReference>
<evidence type="ECO:0000256" key="4">
    <source>
        <dbReference type="ARBA" id="ARBA00011182"/>
    </source>
</evidence>
<dbReference type="AlphaFoldDB" id="A0A6G1KFV0"/>
<comment type="subunit">
    <text evidence="4">Homooligomer.</text>
</comment>
<evidence type="ECO:0000313" key="12">
    <source>
        <dbReference type="Proteomes" id="UP000799428"/>
    </source>
</evidence>
<organism evidence="11 12">
    <name type="scientific">Pleomassaria siparia CBS 279.74</name>
    <dbReference type="NCBI Taxonomy" id="1314801"/>
    <lineage>
        <taxon>Eukaryota</taxon>
        <taxon>Fungi</taxon>
        <taxon>Dikarya</taxon>
        <taxon>Ascomycota</taxon>
        <taxon>Pezizomycotina</taxon>
        <taxon>Dothideomycetes</taxon>
        <taxon>Pleosporomycetidae</taxon>
        <taxon>Pleosporales</taxon>
        <taxon>Pleomassariaceae</taxon>
        <taxon>Pleomassaria</taxon>
    </lineage>
</organism>
<feature type="compositionally biased region" description="Basic residues" evidence="8">
    <location>
        <begin position="175"/>
        <end position="184"/>
    </location>
</feature>
<feature type="transmembrane region" description="Helical" evidence="9">
    <location>
        <begin position="525"/>
        <end position="544"/>
    </location>
</feature>
<comment type="subcellular location">
    <subcellularLocation>
        <location evidence="2">Endoplasmic reticulum membrane</location>
        <topology evidence="2">Multi-pass membrane protein</topology>
    </subcellularLocation>
</comment>
<evidence type="ECO:0000256" key="5">
    <source>
        <dbReference type="ARBA" id="ARBA00022692"/>
    </source>
</evidence>
<keyword evidence="6 9" id="KW-1133">Transmembrane helix</keyword>
<feature type="compositionally biased region" description="Polar residues" evidence="8">
    <location>
        <begin position="80"/>
        <end position="90"/>
    </location>
</feature>
<evidence type="ECO:0000256" key="7">
    <source>
        <dbReference type="ARBA" id="ARBA00023136"/>
    </source>
</evidence>
<dbReference type="InterPro" id="IPR050186">
    <property type="entry name" value="TPT_transporter"/>
</dbReference>
<feature type="transmembrane region" description="Helical" evidence="9">
    <location>
        <begin position="497"/>
        <end position="519"/>
    </location>
</feature>
<evidence type="ECO:0000256" key="6">
    <source>
        <dbReference type="ARBA" id="ARBA00022989"/>
    </source>
</evidence>
<feature type="compositionally biased region" description="Low complexity" evidence="8">
    <location>
        <begin position="45"/>
        <end position="57"/>
    </location>
</feature>
<evidence type="ECO:0000259" key="10">
    <source>
        <dbReference type="Pfam" id="PF03151"/>
    </source>
</evidence>
<dbReference type="EMBL" id="MU005767">
    <property type="protein sequence ID" value="KAF2711352.1"/>
    <property type="molecule type" value="Genomic_DNA"/>
</dbReference>
<feature type="region of interest" description="Disordered" evidence="8">
    <location>
        <begin position="1"/>
        <end position="184"/>
    </location>
</feature>
<proteinExistence type="inferred from homology"/>